<protein>
    <recommendedName>
        <fullName evidence="5">FAD-binding PCMH-type domain-containing protein</fullName>
    </recommendedName>
</protein>
<organism evidence="6 7">
    <name type="scientific">Rotaria socialis</name>
    <dbReference type="NCBI Taxonomy" id="392032"/>
    <lineage>
        <taxon>Eukaryota</taxon>
        <taxon>Metazoa</taxon>
        <taxon>Spiralia</taxon>
        <taxon>Gnathifera</taxon>
        <taxon>Rotifera</taxon>
        <taxon>Eurotatoria</taxon>
        <taxon>Bdelloidea</taxon>
        <taxon>Philodinida</taxon>
        <taxon>Philodinidae</taxon>
        <taxon>Rotaria</taxon>
    </lineage>
</organism>
<gene>
    <name evidence="6" type="ORF">TSG867_LOCUS23173</name>
</gene>
<dbReference type="Proteomes" id="UP000663862">
    <property type="component" value="Unassembled WGS sequence"/>
</dbReference>
<dbReference type="PANTHER" id="PTHR42973">
    <property type="entry name" value="BINDING OXIDOREDUCTASE, PUTATIVE (AFU_ORTHOLOGUE AFUA_1G17690)-RELATED"/>
    <property type="match status" value="1"/>
</dbReference>
<evidence type="ECO:0000256" key="3">
    <source>
        <dbReference type="ARBA" id="ARBA00022827"/>
    </source>
</evidence>
<proteinExistence type="inferred from homology"/>
<dbReference type="Pfam" id="PF08031">
    <property type="entry name" value="BBE"/>
    <property type="match status" value="1"/>
</dbReference>
<keyword evidence="2" id="KW-0285">Flavoprotein</keyword>
<dbReference type="EMBL" id="CAJOBQ010001963">
    <property type="protein sequence ID" value="CAF4529543.1"/>
    <property type="molecule type" value="Genomic_DNA"/>
</dbReference>
<evidence type="ECO:0000259" key="5">
    <source>
        <dbReference type="PROSITE" id="PS51387"/>
    </source>
</evidence>
<dbReference type="AlphaFoldDB" id="A0A820XC66"/>
<dbReference type="GO" id="GO:0071949">
    <property type="term" value="F:FAD binding"/>
    <property type="evidence" value="ECO:0007669"/>
    <property type="project" value="InterPro"/>
</dbReference>
<keyword evidence="3" id="KW-0274">FAD</keyword>
<evidence type="ECO:0000313" key="7">
    <source>
        <dbReference type="Proteomes" id="UP000663862"/>
    </source>
</evidence>
<evidence type="ECO:0000313" key="6">
    <source>
        <dbReference type="EMBL" id="CAF4529543.1"/>
    </source>
</evidence>
<dbReference type="InterPro" id="IPR036318">
    <property type="entry name" value="FAD-bd_PCMH-like_sf"/>
</dbReference>
<sequence>MSMGMTIRDDYAKILDICESIKNKISSDSEVFYWPDPSYIDDIKHYATTSTTLPACSVEPATSADVATIIKIIRETQVPFAVKGGGHTLNPGFSSTTGIHIAMRRFHKVIYHANNQTVDVDSGLIWDDVYSALDPYNVSVVGGRVSGVGVAGFTLGGGYSWKSNQFGLAIDNVLGYELVSPNGTIVYVTNDSYSDIFFGLKGGFNNFGIVTNFKLRAVPQTLVYGGLLIYVDIHKFDHILTALVNFHNNNKDPKAQLLPSFFRQAGLICFALTVFYDAPTAPKSTFDEFMNISHVGVLKTRSFLSFIKAVPVFVTEGMRGRFHTVSVTNLTTRLLQELKNLTIYNTAKFDSRQSSLAVFTAEPFLSTYFDKSQGGAYPHVSSATPLLPVLVQFGWELPEDDEFFINEIKLTVDSIMQVVLNEEKNDNGTVQIRYPNYALETTPLSEMYGDNVPRLQSIRKAWDPDNVMNLTGGFKF</sequence>
<reference evidence="6" key="1">
    <citation type="submission" date="2021-02" db="EMBL/GenBank/DDBJ databases">
        <authorList>
            <person name="Nowell W R."/>
        </authorList>
    </citation>
    <scope>NUCLEOTIDE SEQUENCE</scope>
</reference>
<feature type="domain" description="FAD-binding PCMH-type" evidence="5">
    <location>
        <begin position="50"/>
        <end position="220"/>
    </location>
</feature>
<dbReference type="GO" id="GO:0016491">
    <property type="term" value="F:oxidoreductase activity"/>
    <property type="evidence" value="ECO:0007669"/>
    <property type="project" value="UniProtKB-KW"/>
</dbReference>
<dbReference type="InterPro" id="IPR050416">
    <property type="entry name" value="FAD-linked_Oxidoreductase"/>
</dbReference>
<dbReference type="SUPFAM" id="SSF56176">
    <property type="entry name" value="FAD-binding/transporter-associated domain-like"/>
    <property type="match status" value="1"/>
</dbReference>
<keyword evidence="4" id="KW-0560">Oxidoreductase</keyword>
<comment type="caution">
    <text evidence="6">The sequence shown here is derived from an EMBL/GenBank/DDBJ whole genome shotgun (WGS) entry which is preliminary data.</text>
</comment>
<dbReference type="InterPro" id="IPR016166">
    <property type="entry name" value="FAD-bd_PCMH"/>
</dbReference>
<comment type="similarity">
    <text evidence="1">Belongs to the oxygen-dependent FAD-linked oxidoreductase family.</text>
</comment>
<evidence type="ECO:0000256" key="4">
    <source>
        <dbReference type="ARBA" id="ARBA00023002"/>
    </source>
</evidence>
<evidence type="ECO:0000256" key="2">
    <source>
        <dbReference type="ARBA" id="ARBA00022630"/>
    </source>
</evidence>
<dbReference type="InterPro" id="IPR012951">
    <property type="entry name" value="BBE"/>
</dbReference>
<dbReference type="InterPro" id="IPR006094">
    <property type="entry name" value="Oxid_FAD_bind_N"/>
</dbReference>
<name>A0A820XC66_9BILA</name>
<dbReference type="PANTHER" id="PTHR42973:SF13">
    <property type="entry name" value="FAD-BINDING PCMH-TYPE DOMAIN-CONTAINING PROTEIN"/>
    <property type="match status" value="1"/>
</dbReference>
<accession>A0A820XC66</accession>
<dbReference type="PROSITE" id="PS51387">
    <property type="entry name" value="FAD_PCMH"/>
    <property type="match status" value="1"/>
</dbReference>
<dbReference type="Gene3D" id="3.30.465.10">
    <property type="match status" value="1"/>
</dbReference>
<dbReference type="Pfam" id="PF01565">
    <property type="entry name" value="FAD_binding_4"/>
    <property type="match status" value="1"/>
</dbReference>
<dbReference type="InterPro" id="IPR016169">
    <property type="entry name" value="FAD-bd_PCMH_sub2"/>
</dbReference>
<evidence type="ECO:0000256" key="1">
    <source>
        <dbReference type="ARBA" id="ARBA00005466"/>
    </source>
</evidence>